<dbReference type="PROSITE" id="PS50171">
    <property type="entry name" value="ZF_MATRIN"/>
    <property type="match status" value="1"/>
</dbReference>
<dbReference type="InterPro" id="IPR036236">
    <property type="entry name" value="Znf_C2H2_sf"/>
</dbReference>
<evidence type="ECO:0000256" key="3">
    <source>
        <dbReference type="ARBA" id="ARBA00022771"/>
    </source>
</evidence>
<feature type="region of interest" description="Disordered" evidence="6">
    <location>
        <begin position="90"/>
        <end position="276"/>
    </location>
</feature>
<feature type="compositionally biased region" description="Basic and acidic residues" evidence="6">
    <location>
        <begin position="202"/>
        <end position="215"/>
    </location>
</feature>
<dbReference type="InterPro" id="IPR003604">
    <property type="entry name" value="Matrin/U1-like-C_Znf_C2H2"/>
</dbReference>
<dbReference type="EMBL" id="JAABOA010004680">
    <property type="protein sequence ID" value="KAF9577550.1"/>
    <property type="molecule type" value="Genomic_DNA"/>
</dbReference>
<feature type="compositionally biased region" description="Low complexity" evidence="6">
    <location>
        <begin position="113"/>
        <end position="123"/>
    </location>
</feature>
<evidence type="ECO:0000256" key="2">
    <source>
        <dbReference type="ARBA" id="ARBA00022723"/>
    </source>
</evidence>
<keyword evidence="5" id="KW-0539">Nucleus</keyword>
<organism evidence="8 9">
    <name type="scientific">Lunasporangiospora selenospora</name>
    <dbReference type="NCBI Taxonomy" id="979761"/>
    <lineage>
        <taxon>Eukaryota</taxon>
        <taxon>Fungi</taxon>
        <taxon>Fungi incertae sedis</taxon>
        <taxon>Mucoromycota</taxon>
        <taxon>Mortierellomycotina</taxon>
        <taxon>Mortierellomycetes</taxon>
        <taxon>Mortierellales</taxon>
        <taxon>Mortierellaceae</taxon>
        <taxon>Lunasporangiospora</taxon>
    </lineage>
</organism>
<feature type="domain" description="Matrin-type" evidence="7">
    <location>
        <begin position="10"/>
        <end position="41"/>
    </location>
</feature>
<dbReference type="PANTHER" id="PTHR13173:SF10">
    <property type="entry name" value="WW DOMAIN-BINDING PROTEIN 4"/>
    <property type="match status" value="1"/>
</dbReference>
<dbReference type="GO" id="GO:0071011">
    <property type="term" value="C:precatalytic spliceosome"/>
    <property type="evidence" value="ECO:0007669"/>
    <property type="project" value="TreeGrafter"/>
</dbReference>
<dbReference type="Gene3D" id="3.30.160.60">
    <property type="entry name" value="Classic Zinc Finger"/>
    <property type="match status" value="1"/>
</dbReference>
<feature type="compositionally biased region" description="Polar residues" evidence="6">
    <location>
        <begin position="132"/>
        <end position="141"/>
    </location>
</feature>
<accession>A0A9P6FMV6</accession>
<dbReference type="AlphaFoldDB" id="A0A9P6FMV6"/>
<sequence>AEYWKSNAKHFCRFCKLYITDNKATRNIHDSGTKHKENVERFLREQNQRGRQRDVDAAKLNKQMDDIEKAAMKQYQLDIEAGLVSSSLPQPSVIPSGSNSAAPATESESGLGSTPPSKPVSSSSKDEPTAPASATGSNNVPLASKKVKPTPKETRPTTPKVKRDETIGQPGEWQTTESTQSSEPREEKRKREEDVEEEPEGEEKVTPSRESVADNHEDEETVDPEDLRGFQVVEKTYPLEDEDLLQDKDGDASSGAAMFKKRKGGAAKARNIRKRL</sequence>
<proteinExistence type="predicted"/>
<feature type="compositionally biased region" description="Basic and acidic residues" evidence="6">
    <location>
        <begin position="183"/>
        <end position="193"/>
    </location>
</feature>
<feature type="compositionally biased region" description="Basic and acidic residues" evidence="6">
    <location>
        <begin position="150"/>
        <end position="166"/>
    </location>
</feature>
<evidence type="ECO:0000256" key="4">
    <source>
        <dbReference type="ARBA" id="ARBA00022833"/>
    </source>
</evidence>
<dbReference type="OrthoDB" id="191651at2759"/>
<dbReference type="GO" id="GO:0000398">
    <property type="term" value="P:mRNA splicing, via spliceosome"/>
    <property type="evidence" value="ECO:0007669"/>
    <property type="project" value="InterPro"/>
</dbReference>
<dbReference type="SUPFAM" id="SSF57667">
    <property type="entry name" value="beta-beta-alpha zinc fingers"/>
    <property type="match status" value="1"/>
</dbReference>
<feature type="compositionally biased region" description="Polar residues" evidence="6">
    <location>
        <begin position="172"/>
        <end position="182"/>
    </location>
</feature>
<evidence type="ECO:0000313" key="8">
    <source>
        <dbReference type="EMBL" id="KAF9577550.1"/>
    </source>
</evidence>
<dbReference type="InterPro" id="IPR000690">
    <property type="entry name" value="Matrin/U1-C_Znf_C2H2"/>
</dbReference>
<dbReference type="PANTHER" id="PTHR13173">
    <property type="entry name" value="WW DOMAIN BINDING PROTEIN 4"/>
    <property type="match status" value="1"/>
</dbReference>
<reference evidence="8" key="1">
    <citation type="journal article" date="2020" name="Fungal Divers.">
        <title>Resolving the Mortierellaceae phylogeny through synthesis of multi-gene phylogenetics and phylogenomics.</title>
        <authorList>
            <person name="Vandepol N."/>
            <person name="Liber J."/>
            <person name="Desiro A."/>
            <person name="Na H."/>
            <person name="Kennedy M."/>
            <person name="Barry K."/>
            <person name="Grigoriev I.V."/>
            <person name="Miller A.N."/>
            <person name="O'Donnell K."/>
            <person name="Stajich J.E."/>
            <person name="Bonito G."/>
        </authorList>
    </citation>
    <scope>NUCLEOTIDE SEQUENCE</scope>
    <source>
        <strain evidence="8">KOD1015</strain>
    </source>
</reference>
<dbReference type="SMART" id="SM00451">
    <property type="entry name" value="ZnF_U1"/>
    <property type="match status" value="1"/>
</dbReference>
<comment type="caution">
    <text evidence="8">The sequence shown here is derived from an EMBL/GenBank/DDBJ whole genome shotgun (WGS) entry which is preliminary data.</text>
</comment>
<dbReference type="GO" id="GO:0003723">
    <property type="term" value="F:RNA binding"/>
    <property type="evidence" value="ECO:0007669"/>
    <property type="project" value="TreeGrafter"/>
</dbReference>
<dbReference type="GO" id="GO:0008270">
    <property type="term" value="F:zinc ion binding"/>
    <property type="evidence" value="ECO:0007669"/>
    <property type="project" value="UniProtKB-KW"/>
</dbReference>
<gene>
    <name evidence="8" type="primary">WBP4</name>
    <name evidence="8" type="ORF">BGW38_007165</name>
</gene>
<comment type="subcellular location">
    <subcellularLocation>
        <location evidence="1">Nucleus</location>
    </subcellularLocation>
</comment>
<evidence type="ECO:0000259" key="7">
    <source>
        <dbReference type="PROSITE" id="PS50171"/>
    </source>
</evidence>
<keyword evidence="3" id="KW-0863">Zinc-finger</keyword>
<feature type="compositionally biased region" description="Basic residues" evidence="6">
    <location>
        <begin position="259"/>
        <end position="276"/>
    </location>
</feature>
<dbReference type="Pfam" id="PF06220">
    <property type="entry name" value="zf-U1"/>
    <property type="match status" value="1"/>
</dbReference>
<dbReference type="InterPro" id="IPR013085">
    <property type="entry name" value="U1-CZ_Znf_C2H2"/>
</dbReference>
<dbReference type="InterPro" id="IPR040023">
    <property type="entry name" value="WBP4"/>
</dbReference>
<keyword evidence="4" id="KW-0862">Zinc</keyword>
<evidence type="ECO:0000256" key="1">
    <source>
        <dbReference type="ARBA" id="ARBA00004123"/>
    </source>
</evidence>
<evidence type="ECO:0000256" key="5">
    <source>
        <dbReference type="ARBA" id="ARBA00023242"/>
    </source>
</evidence>
<keyword evidence="9" id="KW-1185">Reference proteome</keyword>
<dbReference type="Proteomes" id="UP000780801">
    <property type="component" value="Unassembled WGS sequence"/>
</dbReference>
<feature type="compositionally biased region" description="Polar residues" evidence="6">
    <location>
        <begin position="90"/>
        <end position="112"/>
    </location>
</feature>
<feature type="non-terminal residue" evidence="8">
    <location>
        <position position="276"/>
    </location>
</feature>
<name>A0A9P6FMV6_9FUNG</name>
<evidence type="ECO:0000256" key="6">
    <source>
        <dbReference type="SAM" id="MobiDB-lite"/>
    </source>
</evidence>
<protein>
    <submittedName>
        <fullName evidence="8">WW domain binding protein 4</fullName>
    </submittedName>
</protein>
<evidence type="ECO:0000313" key="9">
    <source>
        <dbReference type="Proteomes" id="UP000780801"/>
    </source>
</evidence>
<keyword evidence="2" id="KW-0479">Metal-binding</keyword>